<reference evidence="4" key="1">
    <citation type="submission" date="2022-07" db="EMBL/GenBank/DDBJ databases">
        <title>Phylogenomic reconstructions and comparative analyses of Kickxellomycotina fungi.</title>
        <authorList>
            <person name="Reynolds N.K."/>
            <person name="Stajich J.E."/>
            <person name="Barry K."/>
            <person name="Grigoriev I.V."/>
            <person name="Crous P."/>
            <person name="Smith M.E."/>
        </authorList>
    </citation>
    <scope>NUCLEOTIDE SEQUENCE</scope>
    <source>
        <strain evidence="4">NBRC 32514</strain>
    </source>
</reference>
<dbReference type="EC" id="6.2.1.3" evidence="4"/>
<dbReference type="GO" id="GO:0004467">
    <property type="term" value="F:long-chain fatty acid-CoA ligase activity"/>
    <property type="evidence" value="ECO:0007669"/>
    <property type="project" value="UniProtKB-EC"/>
</dbReference>
<dbReference type="EMBL" id="JANBOJ010000375">
    <property type="protein sequence ID" value="KAJ1719566.1"/>
    <property type="molecule type" value="Genomic_DNA"/>
</dbReference>
<keyword evidence="1" id="KW-0547">Nucleotide-binding</keyword>
<dbReference type="Proteomes" id="UP001149813">
    <property type="component" value="Unassembled WGS sequence"/>
</dbReference>
<dbReference type="Pfam" id="PF00501">
    <property type="entry name" value="AMP-binding"/>
    <property type="match status" value="1"/>
</dbReference>
<protein>
    <submittedName>
        <fullName evidence="4">Medium-chain fatty acid-CoA ligase faa2</fullName>
        <ecNumber evidence="4">6.2.1.3</ecNumber>
    </submittedName>
</protein>
<name>A0A9W7XRX9_9FUNG</name>
<keyword evidence="5" id="KW-1185">Reference proteome</keyword>
<dbReference type="GO" id="GO:0005524">
    <property type="term" value="F:ATP binding"/>
    <property type="evidence" value="ECO:0007669"/>
    <property type="project" value="UniProtKB-KW"/>
</dbReference>
<sequence>MLKSFIVPSSEVPGYSSIYRHPEYKDGTHKDKYADITTLYELFKAQVKNHPKAHFLGSRVFCPETDSFGEFEWLTTTDVDEMVNDFGSGLDQLFATYAPDVVKTTGQQPLGIFSINRPEWMLAELAAFRSRRYSVGVLDVAGVEASEFYICTSELKVIVCSMDKIPRILERIAHTPELKVVISMDRLNCTKSTSATQAFSADTSKALVSKATSLGIVLTDIDQVIEMGRAKPTEPTPPKPTDYCTLLFSSGTTGAQKGILTTHDAFAYSCRSSHLSLMQRNTTYLSYMSLAYIFDRFIIYMLMHDIVHIGFSSGDKALIMEDMQSLRPDVIAAIPIFLNHIYNSVATATVKAKGAVGYLSRLGYKFKAKRISSGRGFKHAFWDKLIFSKVAKLFGGNIRLVISAAMPLESDVHNFFRAALSCNVIQGYGQSETMASGTAQRTDDISVSNIGIPMPGIDIRLRSITEMGYNACDFPCPRGEMMVRSKAIFSNYYNEPEKTAEAMDGEWLATGDITQFNPDGSLTVIDRIKNVIRTADIDVEPANIEMAYKKHKLVDSIFVHGSMRAFELIAIVVPKPETFVPWAQALIGDSGATLAELCNNKKVIVEMVTALRAHGLKEKVPAPALIGAVHMEPLPFEKVDCNFFTTSLKTRRYLVIKHYNAIFEDLYKSLPSTTDANVSTLKST</sequence>
<dbReference type="InterPro" id="IPR000873">
    <property type="entry name" value="AMP-dep_synth/lig_dom"/>
</dbReference>
<dbReference type="Gene3D" id="3.40.50.12780">
    <property type="entry name" value="N-terminal domain of ligase-like"/>
    <property type="match status" value="1"/>
</dbReference>
<dbReference type="SUPFAM" id="SSF56801">
    <property type="entry name" value="Acetyl-CoA synthetase-like"/>
    <property type="match status" value="1"/>
</dbReference>
<keyword evidence="2" id="KW-0067">ATP-binding</keyword>
<dbReference type="AlphaFoldDB" id="A0A9W7XRX9"/>
<dbReference type="GO" id="GO:0016020">
    <property type="term" value="C:membrane"/>
    <property type="evidence" value="ECO:0007669"/>
    <property type="project" value="TreeGrafter"/>
</dbReference>
<gene>
    <name evidence="4" type="primary">FAA2_24</name>
    <name evidence="4" type="ORF">LPJ53_005691</name>
</gene>
<evidence type="ECO:0000256" key="2">
    <source>
        <dbReference type="ARBA" id="ARBA00022840"/>
    </source>
</evidence>
<dbReference type="PANTHER" id="PTHR43272">
    <property type="entry name" value="LONG-CHAIN-FATTY-ACID--COA LIGASE"/>
    <property type="match status" value="1"/>
</dbReference>
<dbReference type="InterPro" id="IPR042099">
    <property type="entry name" value="ANL_N_sf"/>
</dbReference>
<evidence type="ECO:0000256" key="1">
    <source>
        <dbReference type="ARBA" id="ARBA00022741"/>
    </source>
</evidence>
<evidence type="ECO:0000259" key="3">
    <source>
        <dbReference type="Pfam" id="PF00501"/>
    </source>
</evidence>
<evidence type="ECO:0000313" key="4">
    <source>
        <dbReference type="EMBL" id="KAJ1719566.1"/>
    </source>
</evidence>
<accession>A0A9W7XRX9</accession>
<comment type="caution">
    <text evidence="4">The sequence shown here is derived from an EMBL/GenBank/DDBJ whole genome shotgun (WGS) entry which is preliminary data.</text>
</comment>
<dbReference type="PANTHER" id="PTHR43272:SF33">
    <property type="entry name" value="AMP-BINDING DOMAIN-CONTAINING PROTEIN-RELATED"/>
    <property type="match status" value="1"/>
</dbReference>
<evidence type="ECO:0000313" key="5">
    <source>
        <dbReference type="Proteomes" id="UP001149813"/>
    </source>
</evidence>
<dbReference type="GO" id="GO:0005783">
    <property type="term" value="C:endoplasmic reticulum"/>
    <property type="evidence" value="ECO:0007669"/>
    <property type="project" value="TreeGrafter"/>
</dbReference>
<organism evidence="4 5">
    <name type="scientific">Coemansia erecta</name>
    <dbReference type="NCBI Taxonomy" id="147472"/>
    <lineage>
        <taxon>Eukaryota</taxon>
        <taxon>Fungi</taxon>
        <taxon>Fungi incertae sedis</taxon>
        <taxon>Zoopagomycota</taxon>
        <taxon>Kickxellomycotina</taxon>
        <taxon>Kickxellomycetes</taxon>
        <taxon>Kickxellales</taxon>
        <taxon>Kickxellaceae</taxon>
        <taxon>Coemansia</taxon>
    </lineage>
</organism>
<feature type="domain" description="AMP-dependent synthetase/ligase" evidence="3">
    <location>
        <begin position="44"/>
        <end position="493"/>
    </location>
</feature>
<proteinExistence type="predicted"/>
<dbReference type="OrthoDB" id="1700726at2759"/>
<keyword evidence="4" id="KW-0436">Ligase</keyword>